<protein>
    <submittedName>
        <fullName evidence="1">Uncharacterized protein</fullName>
    </submittedName>
</protein>
<organism evidence="1 2">
    <name type="scientific">Delitschia confertaspora ATCC 74209</name>
    <dbReference type="NCBI Taxonomy" id="1513339"/>
    <lineage>
        <taxon>Eukaryota</taxon>
        <taxon>Fungi</taxon>
        <taxon>Dikarya</taxon>
        <taxon>Ascomycota</taxon>
        <taxon>Pezizomycotina</taxon>
        <taxon>Dothideomycetes</taxon>
        <taxon>Pleosporomycetidae</taxon>
        <taxon>Pleosporales</taxon>
        <taxon>Delitschiaceae</taxon>
        <taxon>Delitschia</taxon>
    </lineage>
</organism>
<keyword evidence="2" id="KW-1185">Reference proteome</keyword>
<accession>A0A9P4MVC6</accession>
<dbReference type="AlphaFoldDB" id="A0A9P4MVC6"/>
<evidence type="ECO:0000313" key="1">
    <source>
        <dbReference type="EMBL" id="KAF2197885.1"/>
    </source>
</evidence>
<reference evidence="1" key="1">
    <citation type="journal article" date="2020" name="Stud. Mycol.">
        <title>101 Dothideomycetes genomes: a test case for predicting lifestyles and emergence of pathogens.</title>
        <authorList>
            <person name="Haridas S."/>
            <person name="Albert R."/>
            <person name="Binder M."/>
            <person name="Bloem J."/>
            <person name="Labutti K."/>
            <person name="Salamov A."/>
            <person name="Andreopoulos B."/>
            <person name="Baker S."/>
            <person name="Barry K."/>
            <person name="Bills G."/>
            <person name="Bluhm B."/>
            <person name="Cannon C."/>
            <person name="Castanera R."/>
            <person name="Culley D."/>
            <person name="Daum C."/>
            <person name="Ezra D."/>
            <person name="Gonzalez J."/>
            <person name="Henrissat B."/>
            <person name="Kuo A."/>
            <person name="Liang C."/>
            <person name="Lipzen A."/>
            <person name="Lutzoni F."/>
            <person name="Magnuson J."/>
            <person name="Mondo S."/>
            <person name="Nolan M."/>
            <person name="Ohm R."/>
            <person name="Pangilinan J."/>
            <person name="Park H.-J."/>
            <person name="Ramirez L."/>
            <person name="Alfaro M."/>
            <person name="Sun H."/>
            <person name="Tritt A."/>
            <person name="Yoshinaga Y."/>
            <person name="Zwiers L.-H."/>
            <person name="Turgeon B."/>
            <person name="Goodwin S."/>
            <person name="Spatafora J."/>
            <person name="Crous P."/>
            <person name="Grigoriev I."/>
        </authorList>
    </citation>
    <scope>NUCLEOTIDE SEQUENCE</scope>
    <source>
        <strain evidence="1">ATCC 74209</strain>
    </source>
</reference>
<comment type="caution">
    <text evidence="1">The sequence shown here is derived from an EMBL/GenBank/DDBJ whole genome shotgun (WGS) entry which is preliminary data.</text>
</comment>
<sequence>MVFHLNPAFNLLAITTTKSTESTFTPASITVWWPTLFSFSRFLAPLFSIKAHSLLS</sequence>
<dbReference type="EMBL" id="ML994189">
    <property type="protein sequence ID" value="KAF2197885.1"/>
    <property type="molecule type" value="Genomic_DNA"/>
</dbReference>
<gene>
    <name evidence="1" type="ORF">GQ43DRAFT_443834</name>
</gene>
<name>A0A9P4MVC6_9PLEO</name>
<dbReference type="Proteomes" id="UP000799536">
    <property type="component" value="Unassembled WGS sequence"/>
</dbReference>
<proteinExistence type="predicted"/>
<evidence type="ECO:0000313" key="2">
    <source>
        <dbReference type="Proteomes" id="UP000799536"/>
    </source>
</evidence>